<evidence type="ECO:0000256" key="4">
    <source>
        <dbReference type="ARBA" id="ARBA00022821"/>
    </source>
</evidence>
<keyword evidence="2" id="KW-0677">Repeat</keyword>
<name>A0A8T1NH53_CARIL</name>
<keyword evidence="6" id="KW-0175">Coiled coil</keyword>
<organism evidence="11 12">
    <name type="scientific">Carya illinoinensis</name>
    <name type="common">Pecan</name>
    <dbReference type="NCBI Taxonomy" id="32201"/>
    <lineage>
        <taxon>Eukaryota</taxon>
        <taxon>Viridiplantae</taxon>
        <taxon>Streptophyta</taxon>
        <taxon>Embryophyta</taxon>
        <taxon>Tracheophyta</taxon>
        <taxon>Spermatophyta</taxon>
        <taxon>Magnoliopsida</taxon>
        <taxon>eudicotyledons</taxon>
        <taxon>Gunneridae</taxon>
        <taxon>Pentapetalae</taxon>
        <taxon>rosids</taxon>
        <taxon>fabids</taxon>
        <taxon>Fagales</taxon>
        <taxon>Juglandaceae</taxon>
        <taxon>Carya</taxon>
    </lineage>
</organism>
<feature type="domain" description="NB-ARC" evidence="7">
    <location>
        <begin position="177"/>
        <end position="350"/>
    </location>
</feature>
<dbReference type="GO" id="GO:0043531">
    <property type="term" value="F:ADP binding"/>
    <property type="evidence" value="ECO:0007669"/>
    <property type="project" value="InterPro"/>
</dbReference>
<evidence type="ECO:0000256" key="1">
    <source>
        <dbReference type="ARBA" id="ARBA00022614"/>
    </source>
</evidence>
<dbReference type="InterPro" id="IPR002182">
    <property type="entry name" value="NB-ARC"/>
</dbReference>
<keyword evidence="1" id="KW-0433">Leucine-rich repeat</keyword>
<feature type="coiled-coil region" evidence="6">
    <location>
        <begin position="121"/>
        <end position="148"/>
    </location>
</feature>
<keyword evidence="3" id="KW-0547">Nucleotide-binding</keyword>
<dbReference type="Pfam" id="PF00931">
    <property type="entry name" value="NB-ARC"/>
    <property type="match status" value="1"/>
</dbReference>
<dbReference type="AlphaFoldDB" id="A0A8T1NH53"/>
<evidence type="ECO:0000259" key="9">
    <source>
        <dbReference type="Pfam" id="PF23559"/>
    </source>
</evidence>
<dbReference type="EMBL" id="CM031822">
    <property type="protein sequence ID" value="KAG6628434.1"/>
    <property type="molecule type" value="Genomic_DNA"/>
</dbReference>
<evidence type="ECO:0000256" key="2">
    <source>
        <dbReference type="ARBA" id="ARBA00022737"/>
    </source>
</evidence>
<dbReference type="PANTHER" id="PTHR36766:SF40">
    <property type="entry name" value="DISEASE RESISTANCE PROTEIN RGA3"/>
    <property type="match status" value="1"/>
</dbReference>
<protein>
    <recommendedName>
        <fullName evidence="13">Disease resistance RPP13-like protein 1</fullName>
    </recommendedName>
</protein>
<feature type="domain" description="Disease resistance N-terminal" evidence="8">
    <location>
        <begin position="10"/>
        <end position="101"/>
    </location>
</feature>
<keyword evidence="5" id="KW-0067">ATP-binding</keyword>
<dbReference type="Pfam" id="PF23559">
    <property type="entry name" value="WHD_DRP"/>
    <property type="match status" value="1"/>
</dbReference>
<proteinExistence type="predicted"/>
<accession>A0A8T1NH53</accession>
<evidence type="ECO:0000256" key="5">
    <source>
        <dbReference type="ARBA" id="ARBA00022840"/>
    </source>
</evidence>
<evidence type="ECO:0000313" key="12">
    <source>
        <dbReference type="Proteomes" id="UP000811609"/>
    </source>
</evidence>
<dbReference type="GO" id="GO:0006952">
    <property type="term" value="P:defense response"/>
    <property type="evidence" value="ECO:0007669"/>
    <property type="project" value="UniProtKB-KW"/>
</dbReference>
<keyword evidence="4" id="KW-0611">Plant defense</keyword>
<evidence type="ECO:0000259" key="8">
    <source>
        <dbReference type="Pfam" id="PF18052"/>
    </source>
</evidence>
<dbReference type="Pfam" id="PF18052">
    <property type="entry name" value="Rx_N"/>
    <property type="match status" value="1"/>
</dbReference>
<evidence type="ECO:0000256" key="6">
    <source>
        <dbReference type="SAM" id="Coils"/>
    </source>
</evidence>
<evidence type="ECO:0008006" key="13">
    <source>
        <dbReference type="Google" id="ProtNLM"/>
    </source>
</evidence>
<dbReference type="FunFam" id="1.10.10.10:FF:000322">
    <property type="entry name" value="Probable disease resistance protein At1g63360"/>
    <property type="match status" value="1"/>
</dbReference>
<dbReference type="GO" id="GO:0005524">
    <property type="term" value="F:ATP binding"/>
    <property type="evidence" value="ECO:0007669"/>
    <property type="project" value="UniProtKB-KW"/>
</dbReference>
<feature type="domain" description="R13L1/DRL21-like LRR repeat region" evidence="10">
    <location>
        <begin position="681"/>
        <end position="807"/>
    </location>
</feature>
<dbReference type="Pfam" id="PF25019">
    <property type="entry name" value="LRR_R13L1-DRL21"/>
    <property type="match status" value="1"/>
</dbReference>
<evidence type="ECO:0000259" key="10">
    <source>
        <dbReference type="Pfam" id="PF25019"/>
    </source>
</evidence>
<comment type="caution">
    <text evidence="11">The sequence shown here is derived from an EMBL/GenBank/DDBJ whole genome shotgun (WGS) entry which is preliminary data.</text>
</comment>
<dbReference type="InterPro" id="IPR041118">
    <property type="entry name" value="Rx_N"/>
</dbReference>
<reference evidence="11" key="1">
    <citation type="submission" date="2020-12" db="EMBL/GenBank/DDBJ databases">
        <title>WGS assembly of Carya illinoinensis cv. Pawnee.</title>
        <authorList>
            <person name="Platts A."/>
            <person name="Shu S."/>
            <person name="Wright S."/>
            <person name="Barry K."/>
            <person name="Edger P."/>
            <person name="Pires J.C."/>
            <person name="Schmutz J."/>
        </authorList>
    </citation>
    <scope>NUCLEOTIDE SEQUENCE</scope>
    <source>
        <tissue evidence="11">Leaf</tissue>
    </source>
</reference>
<evidence type="ECO:0000313" key="11">
    <source>
        <dbReference type="EMBL" id="KAG6628434.1"/>
    </source>
</evidence>
<keyword evidence="12" id="KW-1185">Reference proteome</keyword>
<dbReference type="InterPro" id="IPR058922">
    <property type="entry name" value="WHD_DRP"/>
</dbReference>
<dbReference type="Proteomes" id="UP000811609">
    <property type="component" value="Chromosome 14"/>
</dbReference>
<evidence type="ECO:0000259" key="7">
    <source>
        <dbReference type="Pfam" id="PF00931"/>
    </source>
</evidence>
<dbReference type="CDD" id="cd14798">
    <property type="entry name" value="RX-CC_like"/>
    <property type="match status" value="1"/>
</dbReference>
<dbReference type="InterPro" id="IPR038005">
    <property type="entry name" value="RX-like_CC"/>
</dbReference>
<feature type="domain" description="Disease resistance protein winged helix" evidence="9">
    <location>
        <begin position="435"/>
        <end position="503"/>
    </location>
</feature>
<gene>
    <name evidence="11" type="ORF">CIPAW_14G012900</name>
</gene>
<evidence type="ECO:0000256" key="3">
    <source>
        <dbReference type="ARBA" id="ARBA00022741"/>
    </source>
</evidence>
<dbReference type="FunFam" id="3.40.50.300:FF:001091">
    <property type="entry name" value="Probable disease resistance protein At1g61300"/>
    <property type="match status" value="1"/>
</dbReference>
<dbReference type="InterPro" id="IPR056789">
    <property type="entry name" value="LRR_R13L1-DRL21"/>
</dbReference>
<dbReference type="PANTHER" id="PTHR36766">
    <property type="entry name" value="PLANT BROAD-SPECTRUM MILDEW RESISTANCE PROTEIN RPW8"/>
    <property type="match status" value="1"/>
</dbReference>
<sequence length="1274" mass="145424">MVNQVGLAFLSASLGMLFQRMTSPEVLLFIKGRKPTKVLLWKLKNAMLSVKAVLEDAEEKQLMDSVVKVWVDELKDVIYDAEDILDEIATEDLQRKLQDAESPTLVRNLRNSFSALLEPFFKKVDKKVEELLDRLEDLTKQKDCMGLREGVGVGGKQYPERLSTSYVSQSDTFGRNEDKEKVIDLLLLSDASGNERCVIAIVGMGGIGKTTLAQLAYNDSRVEKAEFNLKIWFCVSEEFVVPNVMKSIIDQSATSSAPSTEDPEQLQVTLQKNLTGKKFLLVLDDVWSEKPCHQEFLSQLLHYGTRESKILITTRNESVALAMKATATHHLKFLPNDDCWSLFEKHAFRDGSSNADPEIKDTGRQIVKKCKGLPLAIKAIGDLLWFESNVERWTNILKSNLWDLHMKGTDILPALRLSYKYLPSYLKKCFAYCSIFPKDYNFKKDQLVLLWMAEGFLQQSEIETMEEVGNRYFDALVSRSLFQQSLETHESGFVMHDLVHDLANFVTGQFGFTRLEGDNSKEIGKMTRYLSYFHRSSDNFDKNIEEDLDKAKQLRTCLALDYEGGSEIKMPRARCLSGFKLSNSISKMKHLRYLDFSNCKDIKRLPDSICMLCNLQTLKLLKCWKLERLPRDMWKLIKLRHLELDETIKLQEMPIQMDRLKCLQTLSKFIVSERDNGSSNIGELGKLINLRGNLLIQKLQNVRSANDALNANLKDKRYLEELVLKWNPPEEVLGISESQRGVIENLQCHANLKSLTINCYNGRGFPDWIGLLLPSLSKLELLDCKYCNALPPLGQLPSLNELYIVGMDGVVTVDPEFYINSCSFRNPFGRLKLLWLKNMPNWEDWFHLNVQNEVKTYSQLEELYIENCPKLRGRLPVHLPSLKILRIYECRHLEASLSIESFPVLIRKGITECDNLESFAFPEQHKHDGIVNFNNCLQELRIYRCSSLMSFLKEGLLSPLKVLEIDDCDSLVSFPLDLFPNLKSIQIKRCENLKSLEQHDGVDLAISNIEIHGCPNFVSFPKGGLLAHNLVSFIVKNCESLRSMPDEMHRFLPSLCYLELVNCSEVESFPKGGLPSNLKQIVIKRCKKLIANMNGWDLKILSSLKWLEIIWDVKLEDHVEFFPGGLSLPTTLTNLKISSFGNLKSLDEGFQKLTSLVQLEIGECPKLKYMPNGGFPTSLSFVQAWKCPLLNEELKRKEGREWQKVDRVSNILIDLEHIKGDELPACKSPYDQFGSMDTESSHMVPDQYDPVPPDNSIVKLADDILSLIGTTNIC</sequence>